<keyword evidence="1" id="KW-1133">Transmembrane helix</keyword>
<name>A0AB34GGC9_ESCRO</name>
<evidence type="ECO:0000313" key="2">
    <source>
        <dbReference type="EMBL" id="KAJ8779013.1"/>
    </source>
</evidence>
<keyword evidence="1" id="KW-0812">Transmembrane</keyword>
<gene>
    <name evidence="2" type="ORF">J1605_012864</name>
</gene>
<sequence>MRLGALYTYWVPLGFVLAVTVIREAVEEIRCYVRDKEVNSQVYSRLTARGQSLVAGTREASVCPRAWGYSGRIPGLPLPS</sequence>
<evidence type="ECO:0000313" key="3">
    <source>
        <dbReference type="Proteomes" id="UP001159641"/>
    </source>
</evidence>
<dbReference type="AlphaFoldDB" id="A0AB34GGC9"/>
<keyword evidence="1" id="KW-0472">Membrane</keyword>
<dbReference type="EMBL" id="JAIQCJ010002232">
    <property type="protein sequence ID" value="KAJ8779013.1"/>
    <property type="molecule type" value="Genomic_DNA"/>
</dbReference>
<protein>
    <submittedName>
        <fullName evidence="2">Uncharacterized protein</fullName>
    </submittedName>
</protein>
<keyword evidence="3" id="KW-1185">Reference proteome</keyword>
<accession>A0AB34GGC9</accession>
<proteinExistence type="predicted"/>
<reference evidence="2 3" key="1">
    <citation type="submission" date="2022-11" db="EMBL/GenBank/DDBJ databases">
        <title>Whole genome sequence of Eschrichtius robustus ER-17-0199.</title>
        <authorList>
            <person name="Bruniche-Olsen A."/>
            <person name="Black A.N."/>
            <person name="Fields C.J."/>
            <person name="Walden K."/>
            <person name="Dewoody J.A."/>
        </authorList>
    </citation>
    <scope>NUCLEOTIDE SEQUENCE [LARGE SCALE GENOMIC DNA]</scope>
    <source>
        <strain evidence="2">ER-17-0199</strain>
        <tissue evidence="2">Blubber</tissue>
    </source>
</reference>
<evidence type="ECO:0000256" key="1">
    <source>
        <dbReference type="SAM" id="Phobius"/>
    </source>
</evidence>
<comment type="caution">
    <text evidence="2">The sequence shown here is derived from an EMBL/GenBank/DDBJ whole genome shotgun (WGS) entry which is preliminary data.</text>
</comment>
<dbReference type="Proteomes" id="UP001159641">
    <property type="component" value="Unassembled WGS sequence"/>
</dbReference>
<organism evidence="2 3">
    <name type="scientific">Eschrichtius robustus</name>
    <name type="common">California gray whale</name>
    <name type="synonym">Eschrichtius gibbosus</name>
    <dbReference type="NCBI Taxonomy" id="9764"/>
    <lineage>
        <taxon>Eukaryota</taxon>
        <taxon>Metazoa</taxon>
        <taxon>Chordata</taxon>
        <taxon>Craniata</taxon>
        <taxon>Vertebrata</taxon>
        <taxon>Euteleostomi</taxon>
        <taxon>Mammalia</taxon>
        <taxon>Eutheria</taxon>
        <taxon>Laurasiatheria</taxon>
        <taxon>Artiodactyla</taxon>
        <taxon>Whippomorpha</taxon>
        <taxon>Cetacea</taxon>
        <taxon>Mysticeti</taxon>
        <taxon>Eschrichtiidae</taxon>
        <taxon>Eschrichtius</taxon>
    </lineage>
</organism>
<feature type="transmembrane region" description="Helical" evidence="1">
    <location>
        <begin position="6"/>
        <end position="26"/>
    </location>
</feature>